<sequence>MPFLVKGSDGRRLDSTETEPVKFVVSTLKTRHESPRTPFSLIAYNGIKPQRSPSFVNRGTAPLFFQIDIPFFP</sequence>
<organism evidence="1">
    <name type="scientific">uncultured marine group II/III euryarchaeote KM3_134_C10</name>
    <dbReference type="NCBI Taxonomy" id="1457865"/>
    <lineage>
        <taxon>Archaea</taxon>
        <taxon>Methanobacteriati</taxon>
        <taxon>Methanobacteriota</taxon>
        <taxon>environmental samples</taxon>
    </lineage>
</organism>
<name>A0A075GFU4_9EURY</name>
<evidence type="ECO:0000313" key="1">
    <source>
        <dbReference type="EMBL" id="AIF00493.1"/>
    </source>
</evidence>
<dbReference type="AlphaFoldDB" id="A0A075GFU4"/>
<reference evidence="1" key="1">
    <citation type="journal article" date="2014" name="Genome Biol. Evol.">
        <title>Pangenome evidence for extensive interdomain horizontal transfer affecting lineage core and shell genes in uncultured planktonic thaumarchaeota and euryarchaeota.</title>
        <authorList>
            <person name="Deschamps P."/>
            <person name="Zivanovic Y."/>
            <person name="Moreira D."/>
            <person name="Rodriguez-Valera F."/>
            <person name="Lopez-Garcia P."/>
        </authorList>
    </citation>
    <scope>NUCLEOTIDE SEQUENCE</scope>
</reference>
<protein>
    <submittedName>
        <fullName evidence="1">Uncharacterized protein</fullName>
    </submittedName>
</protein>
<dbReference type="EMBL" id="KF900593">
    <property type="protein sequence ID" value="AIF00493.1"/>
    <property type="molecule type" value="Genomic_DNA"/>
</dbReference>
<accession>A0A075GFU4</accession>
<proteinExistence type="predicted"/>